<name>A0A834WVV4_9FABA</name>
<comment type="caution">
    <text evidence="2">The sequence shown here is derived from an EMBL/GenBank/DDBJ whole genome shotgun (WGS) entry which is preliminary data.</text>
</comment>
<keyword evidence="3" id="KW-1185">Reference proteome</keyword>
<feature type="compositionally biased region" description="Basic and acidic residues" evidence="1">
    <location>
        <begin position="33"/>
        <end position="44"/>
    </location>
</feature>
<accession>A0A834WVV4</accession>
<proteinExistence type="predicted"/>
<organism evidence="2 3">
    <name type="scientific">Senna tora</name>
    <dbReference type="NCBI Taxonomy" id="362788"/>
    <lineage>
        <taxon>Eukaryota</taxon>
        <taxon>Viridiplantae</taxon>
        <taxon>Streptophyta</taxon>
        <taxon>Embryophyta</taxon>
        <taxon>Tracheophyta</taxon>
        <taxon>Spermatophyta</taxon>
        <taxon>Magnoliopsida</taxon>
        <taxon>eudicotyledons</taxon>
        <taxon>Gunneridae</taxon>
        <taxon>Pentapetalae</taxon>
        <taxon>rosids</taxon>
        <taxon>fabids</taxon>
        <taxon>Fabales</taxon>
        <taxon>Fabaceae</taxon>
        <taxon>Caesalpinioideae</taxon>
        <taxon>Cassia clade</taxon>
        <taxon>Senna</taxon>
    </lineage>
</organism>
<feature type="region of interest" description="Disordered" evidence="1">
    <location>
        <begin position="1"/>
        <end position="44"/>
    </location>
</feature>
<sequence>MRLNFQTQPLPVSATTNQITDSEASIGDEVEESPDKSRREIAIRVSADARSRRRDDSYQAMLRRDAPTCSEEHTLCEMDAWGGRFGNFQWMGKLGSEYCFSRT</sequence>
<dbReference type="Proteomes" id="UP000634136">
    <property type="component" value="Unassembled WGS sequence"/>
</dbReference>
<protein>
    <submittedName>
        <fullName evidence="2">Uncharacterized protein</fullName>
    </submittedName>
</protein>
<evidence type="ECO:0000313" key="3">
    <source>
        <dbReference type="Proteomes" id="UP000634136"/>
    </source>
</evidence>
<evidence type="ECO:0000256" key="1">
    <source>
        <dbReference type="SAM" id="MobiDB-lite"/>
    </source>
</evidence>
<dbReference type="AlphaFoldDB" id="A0A834WVV4"/>
<evidence type="ECO:0000313" key="2">
    <source>
        <dbReference type="EMBL" id="KAF7833394.1"/>
    </source>
</evidence>
<gene>
    <name evidence="2" type="ORF">G2W53_015727</name>
</gene>
<dbReference type="EMBL" id="JAAIUW010000005">
    <property type="protein sequence ID" value="KAF7833394.1"/>
    <property type="molecule type" value="Genomic_DNA"/>
</dbReference>
<feature type="compositionally biased region" description="Polar residues" evidence="1">
    <location>
        <begin position="1"/>
        <end position="23"/>
    </location>
</feature>
<reference evidence="2" key="1">
    <citation type="submission" date="2020-09" db="EMBL/GenBank/DDBJ databases">
        <title>Genome-Enabled Discovery of Anthraquinone Biosynthesis in Senna tora.</title>
        <authorList>
            <person name="Kang S.-H."/>
            <person name="Pandey R.P."/>
            <person name="Lee C.-M."/>
            <person name="Sim J.-S."/>
            <person name="Jeong J.-T."/>
            <person name="Choi B.-S."/>
            <person name="Jung M."/>
            <person name="Ginzburg D."/>
            <person name="Zhao K."/>
            <person name="Won S.Y."/>
            <person name="Oh T.-J."/>
            <person name="Yu Y."/>
            <person name="Kim N.-H."/>
            <person name="Lee O.R."/>
            <person name="Lee T.-H."/>
            <person name="Bashyal P."/>
            <person name="Kim T.-S."/>
            <person name="Lee W.-H."/>
            <person name="Kawkins C."/>
            <person name="Kim C.-K."/>
            <person name="Kim J.S."/>
            <person name="Ahn B.O."/>
            <person name="Rhee S.Y."/>
            <person name="Sohng J.K."/>
        </authorList>
    </citation>
    <scope>NUCLEOTIDE SEQUENCE</scope>
    <source>
        <tissue evidence="2">Leaf</tissue>
    </source>
</reference>